<comment type="caution">
    <text evidence="2">The sequence shown here is derived from an EMBL/GenBank/DDBJ whole genome shotgun (WGS) entry which is preliminary data.</text>
</comment>
<dbReference type="GO" id="GO:0003989">
    <property type="term" value="F:acetyl-CoA carboxylase activity"/>
    <property type="evidence" value="ECO:0007669"/>
    <property type="project" value="InterPro"/>
</dbReference>
<name>A0A1Q9LEL0_9PSEU</name>
<keyword evidence="3" id="KW-1185">Reference proteome</keyword>
<accession>A0A1Q9LEL0</accession>
<dbReference type="RefSeq" id="WP_084794423.1">
    <property type="nucleotide sequence ID" value="NZ_MKQR01000026.1"/>
</dbReference>
<organism evidence="2 3">
    <name type="scientific">Actinokineospora bangkokensis</name>
    <dbReference type="NCBI Taxonomy" id="1193682"/>
    <lineage>
        <taxon>Bacteria</taxon>
        <taxon>Bacillati</taxon>
        <taxon>Actinomycetota</taxon>
        <taxon>Actinomycetes</taxon>
        <taxon>Pseudonocardiales</taxon>
        <taxon>Pseudonocardiaceae</taxon>
        <taxon>Actinokineospora</taxon>
    </lineage>
</organism>
<dbReference type="Pfam" id="PF13822">
    <property type="entry name" value="ACC_epsilon"/>
    <property type="match status" value="1"/>
</dbReference>
<dbReference type="STRING" id="1193682.BJP25_27905"/>
<reference evidence="2 3" key="1">
    <citation type="submission" date="2016-10" db="EMBL/GenBank/DDBJ databases">
        <title>The Draft Genome Sequence of Actinokineospora bangkokensis 44EHWT reveals the biosynthetic pathway of antifungal compounds Thailandins with unusual extender unit butylmalonyl-CoA.</title>
        <authorList>
            <person name="Greule A."/>
            <person name="Intra B."/>
            <person name="Flemming S."/>
            <person name="Rommel M.G."/>
            <person name="Panbangred W."/>
            <person name="Bechthold A."/>
        </authorList>
    </citation>
    <scope>NUCLEOTIDE SEQUENCE [LARGE SCALE GENOMIC DNA]</scope>
    <source>
        <strain evidence="2 3">44EHW</strain>
    </source>
</reference>
<gene>
    <name evidence="2" type="ORF">BJP25_27905</name>
</gene>
<dbReference type="GO" id="GO:0004658">
    <property type="term" value="F:propionyl-CoA carboxylase activity"/>
    <property type="evidence" value="ECO:0007669"/>
    <property type="project" value="InterPro"/>
</dbReference>
<feature type="compositionally biased region" description="Low complexity" evidence="1">
    <location>
        <begin position="36"/>
        <end position="46"/>
    </location>
</feature>
<dbReference type="EMBL" id="MKQR01000026">
    <property type="protein sequence ID" value="OLR90468.1"/>
    <property type="molecule type" value="Genomic_DNA"/>
</dbReference>
<sequence>MPEQNEPASPALLHVVRGNPDDVELAALTAVVAAAATTGGEPEQPTEGGGWADKAAQVRAPLPHGPGAWRASARPR</sequence>
<evidence type="ECO:0000313" key="3">
    <source>
        <dbReference type="Proteomes" id="UP000186040"/>
    </source>
</evidence>
<dbReference type="InterPro" id="IPR032716">
    <property type="entry name" value="ACC_epsilon"/>
</dbReference>
<protein>
    <submittedName>
        <fullName evidence="2">Acetyl-CoA carboxylase biotin carboxyl carrier protein subunit</fullName>
    </submittedName>
</protein>
<dbReference type="AlphaFoldDB" id="A0A1Q9LEL0"/>
<proteinExistence type="predicted"/>
<feature type="region of interest" description="Disordered" evidence="1">
    <location>
        <begin position="36"/>
        <end position="76"/>
    </location>
</feature>
<evidence type="ECO:0000313" key="2">
    <source>
        <dbReference type="EMBL" id="OLR90468.1"/>
    </source>
</evidence>
<dbReference type="Proteomes" id="UP000186040">
    <property type="component" value="Unassembled WGS sequence"/>
</dbReference>
<evidence type="ECO:0000256" key="1">
    <source>
        <dbReference type="SAM" id="MobiDB-lite"/>
    </source>
</evidence>